<dbReference type="RefSeq" id="WP_165337134.1">
    <property type="nucleotide sequence ID" value="NZ_JAAKZW010000399.1"/>
</dbReference>
<organism evidence="1 2">
    <name type="scientific">Streptomyces mesophilus</name>
    <dbReference type="NCBI Taxonomy" id="1775132"/>
    <lineage>
        <taxon>Bacteria</taxon>
        <taxon>Bacillati</taxon>
        <taxon>Actinomycetota</taxon>
        <taxon>Actinomycetes</taxon>
        <taxon>Kitasatosporales</taxon>
        <taxon>Streptomycetaceae</taxon>
        <taxon>Streptomyces</taxon>
    </lineage>
</organism>
<dbReference type="Pfam" id="PF07336">
    <property type="entry name" value="ABATE"/>
    <property type="match status" value="1"/>
</dbReference>
<evidence type="ECO:0000313" key="1">
    <source>
        <dbReference type="EMBL" id="NGO81754.1"/>
    </source>
</evidence>
<dbReference type="EMBL" id="JAAKZW010000399">
    <property type="protein sequence ID" value="NGO81754.1"/>
    <property type="molecule type" value="Genomic_DNA"/>
</dbReference>
<protein>
    <submittedName>
        <fullName evidence="1">Uncharacterized protein</fullName>
    </submittedName>
</protein>
<keyword evidence="2" id="KW-1185">Reference proteome</keyword>
<feature type="non-terminal residue" evidence="1">
    <location>
        <position position="161"/>
    </location>
</feature>
<gene>
    <name evidence="1" type="ORF">G6045_39830</name>
</gene>
<sequence length="161" mass="16423">MDEPAPLTGEPLALDLANTRPAGPGGPADLIGTPRQLAAWLAAEAYRLPAEVQDRAPTAAGLAALHAVRADVDAVVQALLDGAEPPASALRGLATAQGAAPRIRELIWEDGGLRVVDRRIGSPAAALAAVFAEDAVDLLSGPGAAKIKKCEAEDCVLLFLP</sequence>
<dbReference type="InterPro" id="IPR010852">
    <property type="entry name" value="ABATE"/>
</dbReference>
<dbReference type="Gene3D" id="1.10.3300.10">
    <property type="entry name" value="Jann2411-like domain"/>
    <property type="match status" value="1"/>
</dbReference>
<dbReference type="InterPro" id="IPR023286">
    <property type="entry name" value="ABATE_dom_sf"/>
</dbReference>
<dbReference type="AlphaFoldDB" id="A0A6G4XYI7"/>
<dbReference type="SUPFAM" id="SSF160904">
    <property type="entry name" value="Jann2411-like"/>
    <property type="match status" value="1"/>
</dbReference>
<reference evidence="1 2" key="1">
    <citation type="submission" date="2020-02" db="EMBL/GenBank/DDBJ databases">
        <title>Whole-genome analyses of novel actinobacteria.</title>
        <authorList>
            <person name="Sahin N."/>
            <person name="Tokatli A."/>
        </authorList>
    </citation>
    <scope>NUCLEOTIDE SEQUENCE [LARGE SCALE GENOMIC DNA]</scope>
    <source>
        <strain evidence="1 2">YC504</strain>
    </source>
</reference>
<accession>A0A6G4XYI7</accession>
<dbReference type="Proteomes" id="UP000481109">
    <property type="component" value="Unassembled WGS sequence"/>
</dbReference>
<evidence type="ECO:0000313" key="2">
    <source>
        <dbReference type="Proteomes" id="UP000481109"/>
    </source>
</evidence>
<dbReference type="PANTHER" id="PTHR35525">
    <property type="entry name" value="BLL6575 PROTEIN"/>
    <property type="match status" value="1"/>
</dbReference>
<proteinExistence type="predicted"/>
<comment type="caution">
    <text evidence="1">The sequence shown here is derived from an EMBL/GenBank/DDBJ whole genome shotgun (WGS) entry which is preliminary data.</text>
</comment>
<dbReference type="PANTHER" id="PTHR35525:SF3">
    <property type="entry name" value="BLL6575 PROTEIN"/>
    <property type="match status" value="1"/>
</dbReference>
<name>A0A6G4XYI7_9ACTN</name>